<feature type="signal peptide" evidence="2">
    <location>
        <begin position="1"/>
        <end position="18"/>
    </location>
</feature>
<feature type="compositionally biased region" description="Basic and acidic residues" evidence="1">
    <location>
        <begin position="26"/>
        <end position="43"/>
    </location>
</feature>
<reference evidence="4" key="1">
    <citation type="submission" date="2016-11" db="EMBL/GenBank/DDBJ databases">
        <authorList>
            <person name="Varghese N."/>
            <person name="Submissions S."/>
        </authorList>
    </citation>
    <scope>NUCLEOTIDE SEQUENCE [LARGE SCALE GENOMIC DNA]</scope>
    <source>
        <strain evidence="4">DSM 19055</strain>
    </source>
</reference>
<proteinExistence type="predicted"/>
<keyword evidence="2" id="KW-0732">Signal</keyword>
<gene>
    <name evidence="3" type="ORF">SAMN05421866_3300</name>
</gene>
<dbReference type="STRING" id="421058.SAMN05421866_3300"/>
<evidence type="ECO:0000313" key="3">
    <source>
        <dbReference type="EMBL" id="SHH64301.1"/>
    </source>
</evidence>
<dbReference type="EMBL" id="FQWT01000005">
    <property type="protein sequence ID" value="SHH64301.1"/>
    <property type="molecule type" value="Genomic_DNA"/>
</dbReference>
<keyword evidence="4" id="KW-1185">Reference proteome</keyword>
<dbReference type="RefSeq" id="WP_262483324.1">
    <property type="nucleotide sequence ID" value="NZ_FQWT01000005.1"/>
</dbReference>
<sequence>MKTTLLLAALLLSFTACGPCDLDEDEPKKESENKIASDTLKVK</sequence>
<accession>A0A1M5UMX7</accession>
<evidence type="ECO:0000256" key="2">
    <source>
        <dbReference type="SAM" id="SignalP"/>
    </source>
</evidence>
<evidence type="ECO:0000313" key="4">
    <source>
        <dbReference type="Proteomes" id="UP000184047"/>
    </source>
</evidence>
<dbReference type="Proteomes" id="UP000184047">
    <property type="component" value="Unassembled WGS sequence"/>
</dbReference>
<name>A0A1M5UMX7_9FLAO</name>
<organism evidence="3 4">
    <name type="scientific">Chryseobacterium oranimense</name>
    <dbReference type="NCBI Taxonomy" id="421058"/>
    <lineage>
        <taxon>Bacteria</taxon>
        <taxon>Pseudomonadati</taxon>
        <taxon>Bacteroidota</taxon>
        <taxon>Flavobacteriia</taxon>
        <taxon>Flavobacteriales</taxon>
        <taxon>Weeksellaceae</taxon>
        <taxon>Chryseobacterium group</taxon>
        <taxon>Chryseobacterium</taxon>
    </lineage>
</organism>
<feature type="chain" id="PRO_5009914230" evidence="2">
    <location>
        <begin position="19"/>
        <end position="43"/>
    </location>
</feature>
<evidence type="ECO:0000256" key="1">
    <source>
        <dbReference type="SAM" id="MobiDB-lite"/>
    </source>
</evidence>
<protein>
    <submittedName>
        <fullName evidence="3">Uncharacterized protein</fullName>
    </submittedName>
</protein>
<dbReference type="AlphaFoldDB" id="A0A1M5UMX7"/>
<dbReference type="PROSITE" id="PS51257">
    <property type="entry name" value="PROKAR_LIPOPROTEIN"/>
    <property type="match status" value="1"/>
</dbReference>
<feature type="region of interest" description="Disordered" evidence="1">
    <location>
        <begin position="23"/>
        <end position="43"/>
    </location>
</feature>